<evidence type="ECO:0000313" key="1">
    <source>
        <dbReference type="EMBL" id="CAG8980181.1"/>
    </source>
</evidence>
<name>A0A9N9LZ79_9HELO</name>
<protein>
    <submittedName>
        <fullName evidence="1">Uncharacterized protein</fullName>
    </submittedName>
</protein>
<comment type="caution">
    <text evidence="1">The sequence shown here is derived from an EMBL/GenBank/DDBJ whole genome shotgun (WGS) entry which is preliminary data.</text>
</comment>
<sequence>METLMPNRWVEKGIDPLSYTTEKNAIMPPKYVFTSTLEAEFFLKGSLLWEMAVEEDERTTTFNDYWRWDANEASTVLVSAPEGHWIFVMEILWDEDERFIEMPTEGDFANVIFTKSEKIHDSYSDNNYPYGDNSEEEVWRGVVIGDPSFSSSYNLAIMV</sequence>
<dbReference type="EMBL" id="CAJVRM010000363">
    <property type="protein sequence ID" value="CAG8980181.1"/>
    <property type="molecule type" value="Genomic_DNA"/>
</dbReference>
<organism evidence="1 2">
    <name type="scientific">Hymenoscyphus albidus</name>
    <dbReference type="NCBI Taxonomy" id="595503"/>
    <lineage>
        <taxon>Eukaryota</taxon>
        <taxon>Fungi</taxon>
        <taxon>Dikarya</taxon>
        <taxon>Ascomycota</taxon>
        <taxon>Pezizomycotina</taxon>
        <taxon>Leotiomycetes</taxon>
        <taxon>Helotiales</taxon>
        <taxon>Helotiaceae</taxon>
        <taxon>Hymenoscyphus</taxon>
    </lineage>
</organism>
<evidence type="ECO:0000313" key="2">
    <source>
        <dbReference type="Proteomes" id="UP000701801"/>
    </source>
</evidence>
<reference evidence="1" key="1">
    <citation type="submission" date="2021-07" db="EMBL/GenBank/DDBJ databases">
        <authorList>
            <person name="Durling M."/>
        </authorList>
    </citation>
    <scope>NUCLEOTIDE SEQUENCE</scope>
</reference>
<gene>
    <name evidence="1" type="ORF">HYALB_00007423</name>
</gene>
<dbReference type="Proteomes" id="UP000701801">
    <property type="component" value="Unassembled WGS sequence"/>
</dbReference>
<proteinExistence type="predicted"/>
<accession>A0A9N9LZ79</accession>
<keyword evidence="2" id="KW-1185">Reference proteome</keyword>
<dbReference type="AlphaFoldDB" id="A0A9N9LZ79"/>